<name>A0A1G8N4W2_9SPHI</name>
<organism evidence="7 8">
    <name type="scientific">Mucilaginibacter gossypii</name>
    <dbReference type="NCBI Taxonomy" id="551996"/>
    <lineage>
        <taxon>Bacteria</taxon>
        <taxon>Pseudomonadati</taxon>
        <taxon>Bacteroidota</taxon>
        <taxon>Sphingobacteriia</taxon>
        <taxon>Sphingobacteriales</taxon>
        <taxon>Sphingobacteriaceae</taxon>
        <taxon>Mucilaginibacter</taxon>
    </lineage>
</organism>
<dbReference type="SUPFAM" id="SSF88659">
    <property type="entry name" value="Sigma3 and sigma4 domains of RNA polymerase sigma factors"/>
    <property type="match status" value="1"/>
</dbReference>
<evidence type="ECO:0000313" key="8">
    <source>
        <dbReference type="Proteomes" id="UP000199705"/>
    </source>
</evidence>
<dbReference type="SUPFAM" id="SSF88946">
    <property type="entry name" value="Sigma2 domain of RNA polymerase sigma factors"/>
    <property type="match status" value="1"/>
</dbReference>
<dbReference type="PANTHER" id="PTHR43133:SF8">
    <property type="entry name" value="RNA POLYMERASE SIGMA FACTOR HI_1459-RELATED"/>
    <property type="match status" value="1"/>
</dbReference>
<keyword evidence="4" id="KW-0238">DNA-binding</keyword>
<reference evidence="8" key="1">
    <citation type="submission" date="2016-10" db="EMBL/GenBank/DDBJ databases">
        <authorList>
            <person name="Varghese N."/>
            <person name="Submissions S."/>
        </authorList>
    </citation>
    <scope>NUCLEOTIDE SEQUENCE [LARGE SCALE GENOMIC DNA]</scope>
    <source>
        <strain evidence="8">Gh-67</strain>
    </source>
</reference>
<keyword evidence="2" id="KW-0805">Transcription regulation</keyword>
<evidence type="ECO:0000256" key="3">
    <source>
        <dbReference type="ARBA" id="ARBA00023082"/>
    </source>
</evidence>
<comment type="similarity">
    <text evidence="1">Belongs to the sigma-70 factor family. ECF subfamily.</text>
</comment>
<dbReference type="InterPro" id="IPR014284">
    <property type="entry name" value="RNA_pol_sigma-70_dom"/>
</dbReference>
<dbReference type="InterPro" id="IPR013324">
    <property type="entry name" value="RNA_pol_sigma_r3/r4-like"/>
</dbReference>
<keyword evidence="8" id="KW-1185">Reference proteome</keyword>
<dbReference type="Gene3D" id="1.10.10.10">
    <property type="entry name" value="Winged helix-like DNA-binding domain superfamily/Winged helix DNA-binding domain"/>
    <property type="match status" value="1"/>
</dbReference>
<keyword evidence="3" id="KW-0731">Sigma factor</keyword>
<dbReference type="EMBL" id="FNCG01000031">
    <property type="protein sequence ID" value="SDI75116.1"/>
    <property type="molecule type" value="Genomic_DNA"/>
</dbReference>
<accession>A0A1G8N4W2</accession>
<dbReference type="NCBIfam" id="TIGR02937">
    <property type="entry name" value="sigma70-ECF"/>
    <property type="match status" value="1"/>
</dbReference>
<dbReference type="InterPro" id="IPR036388">
    <property type="entry name" value="WH-like_DNA-bd_sf"/>
</dbReference>
<dbReference type="PANTHER" id="PTHR43133">
    <property type="entry name" value="RNA POLYMERASE ECF-TYPE SIGMA FACTO"/>
    <property type="match status" value="1"/>
</dbReference>
<dbReference type="InterPro" id="IPR013325">
    <property type="entry name" value="RNA_pol_sigma_r2"/>
</dbReference>
<dbReference type="InterPro" id="IPR039425">
    <property type="entry name" value="RNA_pol_sigma-70-like"/>
</dbReference>
<dbReference type="InterPro" id="IPR007627">
    <property type="entry name" value="RNA_pol_sigma70_r2"/>
</dbReference>
<keyword evidence="5" id="KW-0804">Transcription</keyword>
<dbReference type="RefSeq" id="WP_091176255.1">
    <property type="nucleotide sequence ID" value="NZ_FNCG01000031.1"/>
</dbReference>
<proteinExistence type="inferred from homology"/>
<evidence type="ECO:0000259" key="6">
    <source>
        <dbReference type="Pfam" id="PF04542"/>
    </source>
</evidence>
<evidence type="ECO:0000256" key="5">
    <source>
        <dbReference type="ARBA" id="ARBA00023163"/>
    </source>
</evidence>
<evidence type="ECO:0000313" key="7">
    <source>
        <dbReference type="EMBL" id="SDI75116.1"/>
    </source>
</evidence>
<sequence length="204" mass="24215">MKKVVSNFSDEELIVTLKKQHVCDLAISFMYRNYFAVLSNYVRQNQGSDQDAEDVFQEVIVTFIEIVRKEKFRGESSVKTFLFTLNKYTWLNELKKRSRSLQREERYENERKKEDRDISSFLIEREAKSLVNDLIKRLGDTCKKILTAYYYEGLSMKEILPLVNYDNEQVLRNKKYKCLKSLEQLLTANPALAQRFKSALTYEQ</sequence>
<dbReference type="Proteomes" id="UP000199705">
    <property type="component" value="Unassembled WGS sequence"/>
</dbReference>
<dbReference type="Pfam" id="PF04542">
    <property type="entry name" value="Sigma70_r2"/>
    <property type="match status" value="1"/>
</dbReference>
<feature type="domain" description="RNA polymerase sigma-70 region 2" evidence="6">
    <location>
        <begin position="30"/>
        <end position="99"/>
    </location>
</feature>
<dbReference type="GO" id="GO:0006352">
    <property type="term" value="P:DNA-templated transcription initiation"/>
    <property type="evidence" value="ECO:0007669"/>
    <property type="project" value="InterPro"/>
</dbReference>
<dbReference type="STRING" id="551996.SAMN05192573_13112"/>
<dbReference type="Gene3D" id="1.10.1740.10">
    <property type="match status" value="1"/>
</dbReference>
<protein>
    <submittedName>
        <fullName evidence="7">RNA polymerase sigma factor, sigma-70 family</fullName>
    </submittedName>
</protein>
<gene>
    <name evidence="7" type="ORF">SAMN05192573_13112</name>
</gene>
<evidence type="ECO:0000256" key="1">
    <source>
        <dbReference type="ARBA" id="ARBA00010641"/>
    </source>
</evidence>
<evidence type="ECO:0000256" key="2">
    <source>
        <dbReference type="ARBA" id="ARBA00023015"/>
    </source>
</evidence>
<evidence type="ECO:0000256" key="4">
    <source>
        <dbReference type="ARBA" id="ARBA00023125"/>
    </source>
</evidence>
<dbReference type="GO" id="GO:0003677">
    <property type="term" value="F:DNA binding"/>
    <property type="evidence" value="ECO:0007669"/>
    <property type="project" value="UniProtKB-KW"/>
</dbReference>
<dbReference type="AlphaFoldDB" id="A0A1G8N4W2"/>
<dbReference type="GO" id="GO:0016987">
    <property type="term" value="F:sigma factor activity"/>
    <property type="evidence" value="ECO:0007669"/>
    <property type="project" value="UniProtKB-KW"/>
</dbReference>